<dbReference type="EMBL" id="CP042913">
    <property type="protein sequence ID" value="QEG33509.1"/>
    <property type="molecule type" value="Genomic_DNA"/>
</dbReference>
<dbReference type="RefSeq" id="WP_148072263.1">
    <property type="nucleotide sequence ID" value="NZ_CP042913.1"/>
</dbReference>
<dbReference type="Proteomes" id="UP000323917">
    <property type="component" value="Chromosome"/>
</dbReference>
<gene>
    <name evidence="2" type="ORF">Pr1d_07730</name>
</gene>
<evidence type="ECO:0000313" key="2">
    <source>
        <dbReference type="EMBL" id="QEG33509.1"/>
    </source>
</evidence>
<feature type="transmembrane region" description="Helical" evidence="1">
    <location>
        <begin position="89"/>
        <end position="111"/>
    </location>
</feature>
<keyword evidence="1" id="KW-1133">Transmembrane helix</keyword>
<dbReference type="AlphaFoldDB" id="A0A5B9Q715"/>
<organism evidence="2 3">
    <name type="scientific">Bythopirellula goksoeyrii</name>
    <dbReference type="NCBI Taxonomy" id="1400387"/>
    <lineage>
        <taxon>Bacteria</taxon>
        <taxon>Pseudomonadati</taxon>
        <taxon>Planctomycetota</taxon>
        <taxon>Planctomycetia</taxon>
        <taxon>Pirellulales</taxon>
        <taxon>Lacipirellulaceae</taxon>
        <taxon>Bythopirellula</taxon>
    </lineage>
</organism>
<sequence length="117" mass="13106">MNKNVISGVLAVLVLAAVAIPHNLPTEIKDPYESKLLGWLISLWISWGVALLVLIIGCKFGPKLNYDESATLGEIIHWKHFPKNWREMLFVLLFFAGVVLVFILTIAYISAYGEQGH</sequence>
<feature type="transmembrane region" description="Helical" evidence="1">
    <location>
        <begin position="37"/>
        <end position="56"/>
    </location>
</feature>
<evidence type="ECO:0000313" key="3">
    <source>
        <dbReference type="Proteomes" id="UP000323917"/>
    </source>
</evidence>
<accession>A0A5B9Q715</accession>
<keyword evidence="1" id="KW-0472">Membrane</keyword>
<protein>
    <submittedName>
        <fullName evidence="2">Uncharacterized protein</fullName>
    </submittedName>
</protein>
<dbReference type="KEGG" id="bgok:Pr1d_07730"/>
<name>A0A5B9Q715_9BACT</name>
<keyword evidence="1" id="KW-0812">Transmembrane</keyword>
<keyword evidence="3" id="KW-1185">Reference proteome</keyword>
<dbReference type="InterPro" id="IPR036259">
    <property type="entry name" value="MFS_trans_sf"/>
</dbReference>
<reference evidence="2 3" key="1">
    <citation type="submission" date="2019-08" db="EMBL/GenBank/DDBJ databases">
        <title>Deep-cultivation of Planctomycetes and their phenomic and genomic characterization uncovers novel biology.</title>
        <authorList>
            <person name="Wiegand S."/>
            <person name="Jogler M."/>
            <person name="Boedeker C."/>
            <person name="Pinto D."/>
            <person name="Vollmers J."/>
            <person name="Rivas-Marin E."/>
            <person name="Kohn T."/>
            <person name="Peeters S.H."/>
            <person name="Heuer A."/>
            <person name="Rast P."/>
            <person name="Oberbeckmann S."/>
            <person name="Bunk B."/>
            <person name="Jeske O."/>
            <person name="Meyerdierks A."/>
            <person name="Storesund J.E."/>
            <person name="Kallscheuer N."/>
            <person name="Luecker S."/>
            <person name="Lage O.M."/>
            <person name="Pohl T."/>
            <person name="Merkel B.J."/>
            <person name="Hornburger P."/>
            <person name="Mueller R.-W."/>
            <person name="Bruemmer F."/>
            <person name="Labrenz M."/>
            <person name="Spormann A.M."/>
            <person name="Op den Camp H."/>
            <person name="Overmann J."/>
            <person name="Amann R."/>
            <person name="Jetten M.S.M."/>
            <person name="Mascher T."/>
            <person name="Medema M.H."/>
            <person name="Devos D.P."/>
            <person name="Kaster A.-K."/>
            <person name="Ovreas L."/>
            <person name="Rohde M."/>
            <person name="Galperin M.Y."/>
            <person name="Jogler C."/>
        </authorList>
    </citation>
    <scope>NUCLEOTIDE SEQUENCE [LARGE SCALE GENOMIC DNA]</scope>
    <source>
        <strain evidence="2 3">Pr1d</strain>
    </source>
</reference>
<evidence type="ECO:0000256" key="1">
    <source>
        <dbReference type="SAM" id="Phobius"/>
    </source>
</evidence>
<dbReference type="SUPFAM" id="SSF103473">
    <property type="entry name" value="MFS general substrate transporter"/>
    <property type="match status" value="1"/>
</dbReference>
<proteinExistence type="predicted"/>